<evidence type="ECO:0008006" key="3">
    <source>
        <dbReference type="Google" id="ProtNLM"/>
    </source>
</evidence>
<evidence type="ECO:0000313" key="2">
    <source>
        <dbReference type="Proteomes" id="UP000176404"/>
    </source>
</evidence>
<proteinExistence type="predicted"/>
<organism evidence="1 2">
    <name type="scientific">Candidatus Woesebacteria bacterium RIFCSPLOWO2_01_FULL_39_10b</name>
    <dbReference type="NCBI Taxonomy" id="1802517"/>
    <lineage>
        <taxon>Bacteria</taxon>
        <taxon>Candidatus Woeseibacteriota</taxon>
    </lineage>
</organism>
<gene>
    <name evidence="1" type="ORF">A2892_03765</name>
</gene>
<reference evidence="1 2" key="1">
    <citation type="journal article" date="2016" name="Nat. Commun.">
        <title>Thousands of microbial genomes shed light on interconnected biogeochemical processes in an aquifer system.</title>
        <authorList>
            <person name="Anantharaman K."/>
            <person name="Brown C.T."/>
            <person name="Hug L.A."/>
            <person name="Sharon I."/>
            <person name="Castelle C.J."/>
            <person name="Probst A.J."/>
            <person name="Thomas B.C."/>
            <person name="Singh A."/>
            <person name="Wilkins M.J."/>
            <person name="Karaoz U."/>
            <person name="Brodie E.L."/>
            <person name="Williams K.H."/>
            <person name="Hubbard S.S."/>
            <person name="Banfield J.F."/>
        </authorList>
    </citation>
    <scope>NUCLEOTIDE SEQUENCE [LARGE SCALE GENOMIC DNA]</scope>
</reference>
<protein>
    <recommendedName>
        <fullName evidence="3">Four helix bundle protein</fullName>
    </recommendedName>
</protein>
<comment type="caution">
    <text evidence="1">The sequence shown here is derived from an EMBL/GenBank/DDBJ whole genome shotgun (WGS) entry which is preliminary data.</text>
</comment>
<dbReference type="NCBIfam" id="TIGR02436">
    <property type="entry name" value="four helix bundle protein"/>
    <property type="match status" value="1"/>
</dbReference>
<sequence>MSNSEDTKSYLSLEKLDAYKKARELSKIVWKIYNKLIWEDKKIGGYQFIQSTDSVAANVAEGYGRFHYLDKAKFYSNFANTSRLAARMKRSSEQTLPKEYFAACCEVVYYNARGSLLESLHWLELLDERGKIDKKDKSDYLQCYKSLRPLLNGLIRSVIKQKSS</sequence>
<dbReference type="STRING" id="1802517.A2892_03765"/>
<accession>A0A1F8B9G8</accession>
<dbReference type="AlphaFoldDB" id="A0A1F8B9G8"/>
<evidence type="ECO:0000313" key="1">
    <source>
        <dbReference type="EMBL" id="OGM59988.1"/>
    </source>
</evidence>
<name>A0A1F8B9G8_9BACT</name>
<dbReference type="InterPro" id="IPR012657">
    <property type="entry name" value="23S_rRNA-intervening_sequence"/>
</dbReference>
<dbReference type="Gene3D" id="1.20.1440.60">
    <property type="entry name" value="23S rRNA-intervening sequence"/>
    <property type="match status" value="2"/>
</dbReference>
<dbReference type="EMBL" id="MGHD01000010">
    <property type="protein sequence ID" value="OGM59988.1"/>
    <property type="molecule type" value="Genomic_DNA"/>
</dbReference>
<dbReference type="Pfam" id="PF05635">
    <property type="entry name" value="23S_rRNA_IVP"/>
    <property type="match status" value="1"/>
</dbReference>
<dbReference type="Proteomes" id="UP000176404">
    <property type="component" value="Unassembled WGS sequence"/>
</dbReference>
<dbReference type="InterPro" id="IPR036583">
    <property type="entry name" value="23S_rRNA_IVS_sf"/>
</dbReference>
<dbReference type="SUPFAM" id="SSF158446">
    <property type="entry name" value="IVS-encoded protein-like"/>
    <property type="match status" value="1"/>
</dbReference>